<reference evidence="6" key="1">
    <citation type="submission" date="2017-10" db="EMBL/GenBank/DDBJ databases">
        <title>Transcriptome Assembly of Sugarcane Aphid Adults.</title>
        <authorList>
            <person name="Scully E.D."/>
            <person name="Palmer N.A."/>
            <person name="Geib S.M."/>
            <person name="Sarath G."/>
            <person name="Sattler S.E."/>
        </authorList>
    </citation>
    <scope>NUCLEOTIDE SEQUENCE</scope>
    <source>
        <tissue evidence="6">Whole body</tissue>
    </source>
</reference>
<keyword evidence="2 6" id="KW-0689">Ribosomal protein</keyword>
<evidence type="ECO:0000256" key="1">
    <source>
        <dbReference type="ARBA" id="ARBA00007817"/>
    </source>
</evidence>
<dbReference type="GO" id="GO:0002181">
    <property type="term" value="P:cytoplasmic translation"/>
    <property type="evidence" value="ECO:0007669"/>
    <property type="project" value="TreeGrafter"/>
</dbReference>
<organism evidence="6">
    <name type="scientific">Melanaphis sacchari</name>
    <dbReference type="NCBI Taxonomy" id="742174"/>
    <lineage>
        <taxon>Eukaryota</taxon>
        <taxon>Metazoa</taxon>
        <taxon>Ecdysozoa</taxon>
        <taxon>Arthropoda</taxon>
        <taxon>Hexapoda</taxon>
        <taxon>Insecta</taxon>
        <taxon>Pterygota</taxon>
        <taxon>Neoptera</taxon>
        <taxon>Paraneoptera</taxon>
        <taxon>Hemiptera</taxon>
        <taxon>Sternorrhyncha</taxon>
        <taxon>Aphidomorpha</taxon>
        <taxon>Aphidoidea</taxon>
        <taxon>Aphididae</taxon>
        <taxon>Aphidini</taxon>
        <taxon>Melanaphis</taxon>
    </lineage>
</organism>
<accession>A0A2H8TGC4</accession>
<evidence type="ECO:0000256" key="4">
    <source>
        <dbReference type="ARBA" id="ARBA00040613"/>
    </source>
</evidence>
<dbReference type="OrthoDB" id="10259820at2759"/>
<dbReference type="InterPro" id="IPR038526">
    <property type="entry name" value="Ribosomal_eL22_sf"/>
</dbReference>
<dbReference type="GO" id="GO:1990904">
    <property type="term" value="C:ribonucleoprotein complex"/>
    <property type="evidence" value="ECO:0007669"/>
    <property type="project" value="UniProtKB-KW"/>
</dbReference>
<evidence type="ECO:0000256" key="3">
    <source>
        <dbReference type="ARBA" id="ARBA00023274"/>
    </source>
</evidence>
<evidence type="ECO:0000256" key="2">
    <source>
        <dbReference type="ARBA" id="ARBA00022980"/>
    </source>
</evidence>
<evidence type="ECO:0000256" key="5">
    <source>
        <dbReference type="ARBA" id="ARBA00041214"/>
    </source>
</evidence>
<proteinExistence type="inferred from homology"/>
<protein>
    <recommendedName>
        <fullName evidence="4">Large ribosomal subunit protein eL22</fullName>
    </recommendedName>
    <alternativeName>
        <fullName evidence="5">60S ribosomal protein L22</fullName>
    </alternativeName>
</protein>
<gene>
    <name evidence="6" type="primary">rpl22a_0</name>
</gene>
<sequence>MDPAEKQAKAACGENNSVAEMSTTTVLKTTRSKESLEKNKNNRKMIIDCTDPMNKSVMNFNFFIKFLQKNLKCDGESNNFNVSLKKKNTKIIIKSNVPFMMRYLKYVIKSYLKETTLHKLLKIVKTGPNNYTFKILDWLYDKDVESRINEDYSSVMSYMNNSFELI</sequence>
<dbReference type="Pfam" id="PF01776">
    <property type="entry name" value="Ribosomal_L22e"/>
    <property type="match status" value="1"/>
</dbReference>
<comment type="similarity">
    <text evidence="1">Belongs to the eukaryotic ribosomal protein eL22 family.</text>
</comment>
<dbReference type="GO" id="GO:0003723">
    <property type="term" value="F:RNA binding"/>
    <property type="evidence" value="ECO:0007669"/>
    <property type="project" value="TreeGrafter"/>
</dbReference>
<dbReference type="EMBL" id="GFXV01001371">
    <property type="protein sequence ID" value="MBW13176.1"/>
    <property type="molecule type" value="Transcribed_RNA"/>
</dbReference>
<dbReference type="PANTHER" id="PTHR10064:SF0">
    <property type="entry name" value="FI24544P1-RELATED"/>
    <property type="match status" value="1"/>
</dbReference>
<keyword evidence="3" id="KW-0687">Ribonucleoprotein</keyword>
<dbReference type="GO" id="GO:0005840">
    <property type="term" value="C:ribosome"/>
    <property type="evidence" value="ECO:0007669"/>
    <property type="project" value="UniProtKB-KW"/>
</dbReference>
<name>A0A2H8TGC4_9HEMI</name>
<dbReference type="Gene3D" id="3.30.1360.210">
    <property type="match status" value="1"/>
</dbReference>
<dbReference type="InterPro" id="IPR002671">
    <property type="entry name" value="Ribosomal_eL22"/>
</dbReference>
<dbReference type="AlphaFoldDB" id="A0A2H8TGC4"/>
<dbReference type="PANTHER" id="PTHR10064">
    <property type="entry name" value="60S RIBOSOMAL PROTEIN L22"/>
    <property type="match status" value="1"/>
</dbReference>
<evidence type="ECO:0000313" key="6">
    <source>
        <dbReference type="EMBL" id="MBW13176.1"/>
    </source>
</evidence>
<dbReference type="GO" id="GO:0003735">
    <property type="term" value="F:structural constituent of ribosome"/>
    <property type="evidence" value="ECO:0007669"/>
    <property type="project" value="InterPro"/>
</dbReference>